<proteinExistence type="predicted"/>
<name>A0A167E2D2_9GAMM</name>
<dbReference type="GO" id="GO:0043565">
    <property type="term" value="F:sequence-specific DNA binding"/>
    <property type="evidence" value="ECO:0007669"/>
    <property type="project" value="InterPro"/>
</dbReference>
<dbReference type="Proteomes" id="UP000076503">
    <property type="component" value="Unassembled WGS sequence"/>
</dbReference>
<dbReference type="EMBL" id="AUXZ01000078">
    <property type="protein sequence ID" value="KZN49923.1"/>
    <property type="molecule type" value="Genomic_DNA"/>
</dbReference>
<sequence>MQQNVWIKTGYILLHGASIDANEHQHVAMQVVWPDKDSTCILAGKTLHNAVIIDSNTPHCLKMESGWVLLVEPHSVLGACLKEQLSGQPLKMFCVSTTPKWPQTHSDASTIFFKALTELIPRGGMLDSQQNTIPDPRISRLLAELNSCFREECIKPRQWRAKEAAQKYHLSESRFLHLFSDQVGIAWRPYLLWRRMLCALLTMQKGASATEAAFSAGFSDSAHLSRTFKNTFGMTIRQAISLFK</sequence>
<dbReference type="Pfam" id="PF12833">
    <property type="entry name" value="HTH_18"/>
    <property type="match status" value="1"/>
</dbReference>
<evidence type="ECO:0000313" key="5">
    <source>
        <dbReference type="EMBL" id="KZN49923.1"/>
    </source>
</evidence>
<keyword evidence="2" id="KW-0238">DNA-binding</keyword>
<reference evidence="5 6" key="1">
    <citation type="submission" date="2013-07" db="EMBL/GenBank/DDBJ databases">
        <title>Comparative Genomic and Metabolomic Analysis of Twelve Strains of Pseudoalteromonas luteoviolacea.</title>
        <authorList>
            <person name="Vynne N.G."/>
            <person name="Mansson M."/>
            <person name="Gram L."/>
        </authorList>
    </citation>
    <scope>NUCLEOTIDE SEQUENCE [LARGE SCALE GENOMIC DNA]</scope>
    <source>
        <strain evidence="5 6">H33</strain>
    </source>
</reference>
<dbReference type="RefSeq" id="WP_063362243.1">
    <property type="nucleotide sequence ID" value="NZ_AUXZ01000078.1"/>
</dbReference>
<comment type="caution">
    <text evidence="5">The sequence shown here is derived from an EMBL/GenBank/DDBJ whole genome shotgun (WGS) entry which is preliminary data.</text>
</comment>
<gene>
    <name evidence="5" type="ORF">N476_17645</name>
</gene>
<dbReference type="InterPro" id="IPR018060">
    <property type="entry name" value="HTH_AraC"/>
</dbReference>
<evidence type="ECO:0000256" key="2">
    <source>
        <dbReference type="ARBA" id="ARBA00023125"/>
    </source>
</evidence>
<dbReference type="AlphaFoldDB" id="A0A167E2D2"/>
<dbReference type="OrthoDB" id="5295226at2"/>
<evidence type="ECO:0000259" key="4">
    <source>
        <dbReference type="PROSITE" id="PS01124"/>
    </source>
</evidence>
<dbReference type="Gene3D" id="1.10.10.60">
    <property type="entry name" value="Homeodomain-like"/>
    <property type="match status" value="1"/>
</dbReference>
<dbReference type="GO" id="GO:0003700">
    <property type="term" value="F:DNA-binding transcription factor activity"/>
    <property type="evidence" value="ECO:0007669"/>
    <property type="project" value="InterPro"/>
</dbReference>
<dbReference type="InterPro" id="IPR050204">
    <property type="entry name" value="AraC_XylS_family_regulators"/>
</dbReference>
<keyword evidence="3" id="KW-0804">Transcription</keyword>
<dbReference type="PATRIC" id="fig|1365251.3.peg.2830"/>
<dbReference type="SUPFAM" id="SSF46689">
    <property type="entry name" value="Homeodomain-like"/>
    <property type="match status" value="1"/>
</dbReference>
<dbReference type="PANTHER" id="PTHR46796">
    <property type="entry name" value="HTH-TYPE TRANSCRIPTIONAL ACTIVATOR RHAS-RELATED"/>
    <property type="match status" value="1"/>
</dbReference>
<feature type="domain" description="HTH araC/xylS-type" evidence="4">
    <location>
        <begin position="139"/>
        <end position="242"/>
    </location>
</feature>
<dbReference type="SMART" id="SM00342">
    <property type="entry name" value="HTH_ARAC"/>
    <property type="match status" value="1"/>
</dbReference>
<evidence type="ECO:0000313" key="6">
    <source>
        <dbReference type="Proteomes" id="UP000076503"/>
    </source>
</evidence>
<organism evidence="5 6">
    <name type="scientific">Pseudoalteromonas luteoviolacea H33</name>
    <dbReference type="NCBI Taxonomy" id="1365251"/>
    <lineage>
        <taxon>Bacteria</taxon>
        <taxon>Pseudomonadati</taxon>
        <taxon>Pseudomonadota</taxon>
        <taxon>Gammaproteobacteria</taxon>
        <taxon>Alteromonadales</taxon>
        <taxon>Pseudoalteromonadaceae</taxon>
        <taxon>Pseudoalteromonas</taxon>
    </lineage>
</organism>
<evidence type="ECO:0000256" key="3">
    <source>
        <dbReference type="ARBA" id="ARBA00023163"/>
    </source>
</evidence>
<keyword evidence="1" id="KW-0805">Transcription regulation</keyword>
<evidence type="ECO:0000256" key="1">
    <source>
        <dbReference type="ARBA" id="ARBA00023015"/>
    </source>
</evidence>
<dbReference type="InterPro" id="IPR009057">
    <property type="entry name" value="Homeodomain-like_sf"/>
</dbReference>
<dbReference type="PROSITE" id="PS01124">
    <property type="entry name" value="HTH_ARAC_FAMILY_2"/>
    <property type="match status" value="1"/>
</dbReference>
<protein>
    <recommendedName>
        <fullName evidence="4">HTH araC/xylS-type domain-containing protein</fullName>
    </recommendedName>
</protein>
<accession>A0A167E2D2</accession>